<evidence type="ECO:0000256" key="15">
    <source>
        <dbReference type="ARBA" id="ARBA00047570"/>
    </source>
</evidence>
<dbReference type="GO" id="GO:0019166">
    <property type="term" value="F:trans-2-enoyl-CoA reductase (NADPH) activity"/>
    <property type="evidence" value="ECO:0007669"/>
    <property type="project" value="UniProtKB-EC"/>
</dbReference>
<evidence type="ECO:0000256" key="18">
    <source>
        <dbReference type="ARBA" id="ARBA00049251"/>
    </source>
</evidence>
<dbReference type="Pfam" id="PF13561">
    <property type="entry name" value="adh_short_C2"/>
    <property type="match status" value="1"/>
</dbReference>
<evidence type="ECO:0000256" key="1">
    <source>
        <dbReference type="ARBA" id="ARBA00004275"/>
    </source>
</evidence>
<evidence type="ECO:0000256" key="9">
    <source>
        <dbReference type="ARBA" id="ARBA00023140"/>
    </source>
</evidence>
<evidence type="ECO:0000256" key="17">
    <source>
        <dbReference type="ARBA" id="ARBA00049108"/>
    </source>
</evidence>
<dbReference type="InterPro" id="IPR002347">
    <property type="entry name" value="SDR_fam"/>
</dbReference>
<evidence type="ECO:0000256" key="20">
    <source>
        <dbReference type="ARBA" id="ARBA00049559"/>
    </source>
</evidence>
<comment type="pathway">
    <text evidence="2">Lipid metabolism.</text>
</comment>
<evidence type="ECO:0000256" key="2">
    <source>
        <dbReference type="ARBA" id="ARBA00005189"/>
    </source>
</evidence>
<dbReference type="EMBL" id="CP114014">
    <property type="protein sequence ID" value="XAY03945.1"/>
    <property type="molecule type" value="Genomic_DNA"/>
</dbReference>
<comment type="subcellular location">
    <subcellularLocation>
        <location evidence="1">Peroxisome</location>
    </subcellularLocation>
</comment>
<evidence type="ECO:0000256" key="13">
    <source>
        <dbReference type="ARBA" id="ARBA00038849"/>
    </source>
</evidence>
<reference evidence="21" key="1">
    <citation type="submission" date="2022-12" db="EMBL/GenBank/DDBJ databases">
        <title>Paraconexibacter alkalitolerans sp. nov. and Baekduia alba sp. nov., isolated from soil and emended description of the genera Paraconexibacter (Chun et al., 2020) and Baekduia (An et al., 2020).</title>
        <authorList>
            <person name="Vieira S."/>
            <person name="Huber K.J."/>
            <person name="Geppert A."/>
            <person name="Wolf J."/>
            <person name="Neumann-Schaal M."/>
            <person name="Muesken M."/>
            <person name="Overmann J."/>
        </authorList>
    </citation>
    <scope>NUCLEOTIDE SEQUENCE</scope>
    <source>
        <strain evidence="21">AEG42_29</strain>
    </source>
</reference>
<keyword evidence="5" id="KW-0276">Fatty acid metabolism</keyword>
<keyword evidence="10" id="KW-0275">Fatty acid biosynthesis</keyword>
<dbReference type="InterPro" id="IPR036291">
    <property type="entry name" value="NAD(P)-bd_dom_sf"/>
</dbReference>
<dbReference type="AlphaFoldDB" id="A0AAU7AQI2"/>
<keyword evidence="7 21" id="KW-0560">Oxidoreductase</keyword>
<evidence type="ECO:0000313" key="21">
    <source>
        <dbReference type="EMBL" id="XAY03945.1"/>
    </source>
</evidence>
<dbReference type="SUPFAM" id="SSF51735">
    <property type="entry name" value="NAD(P)-binding Rossmann-fold domains"/>
    <property type="match status" value="1"/>
</dbReference>
<dbReference type="InterPro" id="IPR052388">
    <property type="entry name" value="Peroxisomal_t2-enoyl-CoA_red"/>
</dbReference>
<dbReference type="PANTHER" id="PTHR24317">
    <property type="entry name" value="PEROXISOMAL TRANS-2-ENOYL-COA REDUCTASE"/>
    <property type="match status" value="1"/>
</dbReference>
<comment type="subunit">
    <text evidence="12">Interacts with PEX5, probably required to target it into peroxisomes.</text>
</comment>
<proteinExistence type="predicted"/>
<comment type="catalytic activity">
    <reaction evidence="19">
        <text>(2E)-decenoyl-CoA + NADPH + H(+) = decanoyl-CoA + NADP(+)</text>
        <dbReference type="Rhea" id="RHEA:44960"/>
        <dbReference type="ChEBI" id="CHEBI:15378"/>
        <dbReference type="ChEBI" id="CHEBI:57783"/>
        <dbReference type="ChEBI" id="CHEBI:58349"/>
        <dbReference type="ChEBI" id="CHEBI:61406"/>
        <dbReference type="ChEBI" id="CHEBI:61430"/>
    </reaction>
    <physiologicalReaction direction="left-to-right" evidence="19">
        <dbReference type="Rhea" id="RHEA:44961"/>
    </physiologicalReaction>
</comment>
<dbReference type="EC" id="1.3.1.38" evidence="13"/>
<evidence type="ECO:0000256" key="7">
    <source>
        <dbReference type="ARBA" id="ARBA00023002"/>
    </source>
</evidence>
<protein>
    <recommendedName>
        <fullName evidence="14">Peroxisomal trans-2-enoyl-CoA reductase</fullName>
        <ecNumber evidence="13">1.3.1.38</ecNumber>
    </recommendedName>
</protein>
<keyword evidence="3" id="KW-0444">Lipid biosynthesis</keyword>
<evidence type="ECO:0000256" key="8">
    <source>
        <dbReference type="ARBA" id="ARBA00023098"/>
    </source>
</evidence>
<comment type="catalytic activity">
    <reaction evidence="16">
        <text>(2E)-tetradecenoyl-CoA + NADPH + H(+) = tetradecanoyl-CoA + NADP(+)</text>
        <dbReference type="Rhea" id="RHEA:44968"/>
        <dbReference type="ChEBI" id="CHEBI:15378"/>
        <dbReference type="ChEBI" id="CHEBI:57385"/>
        <dbReference type="ChEBI" id="CHEBI:57783"/>
        <dbReference type="ChEBI" id="CHEBI:58349"/>
        <dbReference type="ChEBI" id="CHEBI:61405"/>
    </reaction>
    <physiologicalReaction direction="left-to-right" evidence="16">
        <dbReference type="Rhea" id="RHEA:44969"/>
    </physiologicalReaction>
</comment>
<comment type="catalytic activity">
    <reaction evidence="17">
        <text>(2E)-hexenoyl-CoA + NADPH + H(+) = hexanoyl-CoA + NADP(+)</text>
        <dbReference type="Rhea" id="RHEA:44956"/>
        <dbReference type="ChEBI" id="CHEBI:15378"/>
        <dbReference type="ChEBI" id="CHEBI:57783"/>
        <dbReference type="ChEBI" id="CHEBI:58349"/>
        <dbReference type="ChEBI" id="CHEBI:62077"/>
        <dbReference type="ChEBI" id="CHEBI:62620"/>
    </reaction>
    <physiologicalReaction direction="left-to-right" evidence="17">
        <dbReference type="Rhea" id="RHEA:44957"/>
    </physiologicalReaction>
</comment>
<evidence type="ECO:0000256" key="11">
    <source>
        <dbReference type="ARBA" id="ARBA00037124"/>
    </source>
</evidence>
<keyword evidence="9" id="KW-0576">Peroxisome</keyword>
<name>A0AAU7AQI2_9ACTN</name>
<dbReference type="FunFam" id="3.40.50.720:FF:000084">
    <property type="entry name" value="Short-chain dehydrogenase reductase"/>
    <property type="match status" value="1"/>
</dbReference>
<comment type="catalytic activity">
    <reaction evidence="15">
        <text>(2E)-dodecenoyl-CoA + NADPH + H(+) = dodecanoyl-CoA + NADP(+)</text>
        <dbReference type="Rhea" id="RHEA:44964"/>
        <dbReference type="ChEBI" id="CHEBI:15378"/>
        <dbReference type="ChEBI" id="CHEBI:57330"/>
        <dbReference type="ChEBI" id="CHEBI:57375"/>
        <dbReference type="ChEBI" id="CHEBI:57783"/>
        <dbReference type="ChEBI" id="CHEBI:58349"/>
    </reaction>
    <physiologicalReaction direction="left-to-right" evidence="15">
        <dbReference type="Rhea" id="RHEA:44965"/>
    </physiologicalReaction>
</comment>
<comment type="function">
    <text evidence="11">Participates in chain elongation of fatty acids. Catalyzes the reduction of trans-2-enoyl-CoAs of varying chain lengths from 6:1 to 16:1, having maximum activity with 10:1 CoA. Has no 2,4-dienoyl-CoA reductase activity.</text>
</comment>
<evidence type="ECO:0000256" key="6">
    <source>
        <dbReference type="ARBA" id="ARBA00022857"/>
    </source>
</evidence>
<organism evidence="21">
    <name type="scientific">Paraconexibacter sp. AEG42_29</name>
    <dbReference type="NCBI Taxonomy" id="2997339"/>
    <lineage>
        <taxon>Bacteria</taxon>
        <taxon>Bacillati</taxon>
        <taxon>Actinomycetota</taxon>
        <taxon>Thermoleophilia</taxon>
        <taxon>Solirubrobacterales</taxon>
        <taxon>Paraconexibacteraceae</taxon>
        <taxon>Paraconexibacter</taxon>
    </lineage>
</organism>
<keyword evidence="4" id="KW-0597">Phosphoprotein</keyword>
<comment type="catalytic activity">
    <reaction evidence="18">
        <text>a (2E)-enoyl-CoA + NADPH + H(+) = a 2,3-saturated acyl-CoA + NADP(+)</text>
        <dbReference type="Rhea" id="RHEA:33763"/>
        <dbReference type="ChEBI" id="CHEBI:15378"/>
        <dbReference type="ChEBI" id="CHEBI:57783"/>
        <dbReference type="ChEBI" id="CHEBI:58349"/>
        <dbReference type="ChEBI" id="CHEBI:58856"/>
        <dbReference type="ChEBI" id="CHEBI:65111"/>
        <dbReference type="EC" id="1.3.1.38"/>
    </reaction>
    <physiologicalReaction direction="left-to-right" evidence="18">
        <dbReference type="Rhea" id="RHEA:33764"/>
    </physiologicalReaction>
</comment>
<dbReference type="PRINTS" id="PR00081">
    <property type="entry name" value="GDHRDH"/>
</dbReference>
<sequence length="288" mass="30389">MADAYRSVFHPGLFDGQTIIVTGGGSGIGRCIAHELASLGATIAITGRRLDRLQAVAAEIEDVGGSVSCHAFDIRDEEAVTGAIAAALEIHGPISGLVNNAGGQYPSPVEDLSLKGWDAVIRTNLTGGFLMARELYRQSMADHGGAIVNIIADMWSGMPTMAHSGAARAGMLNLTETMACEWGHAAVRVNAVAPGWIASSGFDTYDEPMQAQLRQLKNEIPLGRYGNEAEVSAAVTFLLTPGAAFVSGSCIRVDGAVPNHRHTWTTRPSDRSVAYDGFPLAELPDCLR</sequence>
<evidence type="ECO:0000256" key="19">
    <source>
        <dbReference type="ARBA" id="ARBA00049386"/>
    </source>
</evidence>
<keyword evidence="6" id="KW-0521">NADP</keyword>
<dbReference type="PANTHER" id="PTHR24317:SF7">
    <property type="entry name" value="PEROXISOMAL TRANS-2-ENOYL-COA REDUCTASE"/>
    <property type="match status" value="1"/>
</dbReference>
<comment type="catalytic activity">
    <reaction evidence="20">
        <text>(2E)-octenoyl-CoA + NADPH + H(+) = octanoyl-CoA + NADP(+)</text>
        <dbReference type="Rhea" id="RHEA:44952"/>
        <dbReference type="ChEBI" id="CHEBI:15378"/>
        <dbReference type="ChEBI" id="CHEBI:57386"/>
        <dbReference type="ChEBI" id="CHEBI:57783"/>
        <dbReference type="ChEBI" id="CHEBI:58349"/>
        <dbReference type="ChEBI" id="CHEBI:62242"/>
    </reaction>
    <physiologicalReaction direction="left-to-right" evidence="20">
        <dbReference type="Rhea" id="RHEA:44953"/>
    </physiologicalReaction>
</comment>
<evidence type="ECO:0000256" key="5">
    <source>
        <dbReference type="ARBA" id="ARBA00022832"/>
    </source>
</evidence>
<dbReference type="RefSeq" id="WP_354700492.1">
    <property type="nucleotide sequence ID" value="NZ_CP114014.1"/>
</dbReference>
<dbReference type="Gene3D" id="3.40.50.720">
    <property type="entry name" value="NAD(P)-binding Rossmann-like Domain"/>
    <property type="match status" value="1"/>
</dbReference>
<accession>A0AAU7AQI2</accession>
<evidence type="ECO:0000256" key="16">
    <source>
        <dbReference type="ARBA" id="ARBA00048686"/>
    </source>
</evidence>
<evidence type="ECO:0000256" key="10">
    <source>
        <dbReference type="ARBA" id="ARBA00023160"/>
    </source>
</evidence>
<dbReference type="KEGG" id="parq:DSM112329_00771"/>
<evidence type="ECO:0000256" key="12">
    <source>
        <dbReference type="ARBA" id="ARBA00038622"/>
    </source>
</evidence>
<evidence type="ECO:0000256" key="14">
    <source>
        <dbReference type="ARBA" id="ARBA00041063"/>
    </source>
</evidence>
<keyword evidence="8" id="KW-0443">Lipid metabolism</keyword>
<evidence type="ECO:0000256" key="3">
    <source>
        <dbReference type="ARBA" id="ARBA00022516"/>
    </source>
</evidence>
<dbReference type="GO" id="GO:0006633">
    <property type="term" value="P:fatty acid biosynthetic process"/>
    <property type="evidence" value="ECO:0007669"/>
    <property type="project" value="UniProtKB-KW"/>
</dbReference>
<gene>
    <name evidence="21" type="primary">fadH_1</name>
    <name evidence="21" type="ORF">DSM112329_00771</name>
</gene>
<evidence type="ECO:0000256" key="4">
    <source>
        <dbReference type="ARBA" id="ARBA00022553"/>
    </source>
</evidence>